<sequence length="77" mass="8935">MLYQSKIEEGLVGFCVLYLSPLSIALLVKAVCPIKSQLVKALPFTAKRSYERYGRKRRTWRCKHPLTTSTLWLEISF</sequence>
<reference evidence="2 3" key="1">
    <citation type="submission" date="2017-12" db="EMBL/GenBank/DDBJ databases">
        <title>Phylogenetic diversity of female urinary microbiome.</title>
        <authorList>
            <person name="Thomas-White K."/>
            <person name="Wolfe A.J."/>
        </authorList>
    </citation>
    <scope>NUCLEOTIDE SEQUENCE [LARGE SCALE GENOMIC DNA]</scope>
    <source>
        <strain evidence="2 3">UMB0064</strain>
    </source>
</reference>
<evidence type="ECO:0000313" key="2">
    <source>
        <dbReference type="EMBL" id="PKZ14828.1"/>
    </source>
</evidence>
<dbReference type="EMBL" id="PKGU01000003">
    <property type="protein sequence ID" value="PKZ14828.1"/>
    <property type="molecule type" value="Genomic_DNA"/>
</dbReference>
<feature type="transmembrane region" description="Helical" evidence="1">
    <location>
        <begin position="12"/>
        <end position="31"/>
    </location>
</feature>
<keyword evidence="1" id="KW-0472">Membrane</keyword>
<dbReference type="AlphaFoldDB" id="A0A2I1M3Z1"/>
<keyword evidence="1" id="KW-0812">Transmembrane</keyword>
<protein>
    <submittedName>
        <fullName evidence="2">Uncharacterized protein</fullName>
    </submittedName>
</protein>
<organism evidence="2 3">
    <name type="scientific">Alloscardovia omnicolens</name>
    <dbReference type="NCBI Taxonomy" id="419015"/>
    <lineage>
        <taxon>Bacteria</taxon>
        <taxon>Bacillati</taxon>
        <taxon>Actinomycetota</taxon>
        <taxon>Actinomycetes</taxon>
        <taxon>Bifidobacteriales</taxon>
        <taxon>Bifidobacteriaceae</taxon>
        <taxon>Alloscardovia</taxon>
    </lineage>
</organism>
<comment type="caution">
    <text evidence="2">The sequence shown here is derived from an EMBL/GenBank/DDBJ whole genome shotgun (WGS) entry which is preliminary data.</text>
</comment>
<name>A0A2I1M3Z1_9BIFI</name>
<gene>
    <name evidence="2" type="ORF">CYJ32_04730</name>
</gene>
<proteinExistence type="predicted"/>
<evidence type="ECO:0000313" key="3">
    <source>
        <dbReference type="Proteomes" id="UP000242263"/>
    </source>
</evidence>
<evidence type="ECO:0000256" key="1">
    <source>
        <dbReference type="SAM" id="Phobius"/>
    </source>
</evidence>
<dbReference type="Proteomes" id="UP000242263">
    <property type="component" value="Unassembled WGS sequence"/>
</dbReference>
<accession>A0A2I1M3Z1</accession>
<keyword evidence="1" id="KW-1133">Transmembrane helix</keyword>